<dbReference type="PROSITE" id="PS00036">
    <property type="entry name" value="BZIP_BASIC"/>
    <property type="match status" value="1"/>
</dbReference>
<dbReference type="Pfam" id="PF03957">
    <property type="entry name" value="Jun"/>
    <property type="match status" value="1"/>
</dbReference>
<evidence type="ECO:0000313" key="12">
    <source>
        <dbReference type="RefSeq" id="XP_032801972.1"/>
    </source>
</evidence>
<dbReference type="Pfam" id="PF00170">
    <property type="entry name" value="bZIP_1"/>
    <property type="match status" value="1"/>
</dbReference>
<dbReference type="InterPro" id="IPR050946">
    <property type="entry name" value="AP-1_TF_bZIP"/>
</dbReference>
<evidence type="ECO:0000313" key="11">
    <source>
        <dbReference type="Proteomes" id="UP001318040"/>
    </source>
</evidence>
<dbReference type="PRINTS" id="PR00043">
    <property type="entry name" value="LEUZIPPRJUN"/>
</dbReference>
<dbReference type="KEGG" id="pmrn:116938655"/>
<evidence type="ECO:0000256" key="5">
    <source>
        <dbReference type="ARBA" id="ARBA00023242"/>
    </source>
</evidence>
<evidence type="ECO:0000256" key="7">
    <source>
        <dbReference type="ARBA" id="ARBA00030588"/>
    </source>
</evidence>
<proteinExistence type="inferred from homology"/>
<dbReference type="RefSeq" id="XP_032801972.1">
    <property type="nucleotide sequence ID" value="XM_032946081.1"/>
</dbReference>
<gene>
    <name evidence="12" type="primary">LOC116938655</name>
</gene>
<evidence type="ECO:0000256" key="4">
    <source>
        <dbReference type="ARBA" id="ARBA00023163"/>
    </source>
</evidence>
<feature type="region of interest" description="Disordered" evidence="9">
    <location>
        <begin position="1"/>
        <end position="28"/>
    </location>
</feature>
<reference evidence="12" key="1">
    <citation type="submission" date="2025-08" db="UniProtKB">
        <authorList>
            <consortium name="RefSeq"/>
        </authorList>
    </citation>
    <scope>IDENTIFICATION</scope>
    <source>
        <tissue evidence="12">Sperm</tissue>
    </source>
</reference>
<name>A0AAJ7SMB4_PETMA</name>
<dbReference type="GO" id="GO:0051726">
    <property type="term" value="P:regulation of cell cycle"/>
    <property type="evidence" value="ECO:0007669"/>
    <property type="project" value="TreeGrafter"/>
</dbReference>
<evidence type="ECO:0000259" key="10">
    <source>
        <dbReference type="PROSITE" id="PS50217"/>
    </source>
</evidence>
<keyword evidence="2" id="KW-0805">Transcription regulation</keyword>
<feature type="coiled-coil region" evidence="8">
    <location>
        <begin position="102"/>
        <end position="156"/>
    </location>
</feature>
<evidence type="ECO:0000256" key="1">
    <source>
        <dbReference type="ARBA" id="ARBA00006882"/>
    </source>
</evidence>
<dbReference type="InterPro" id="IPR004827">
    <property type="entry name" value="bZIP"/>
</dbReference>
<keyword evidence="5" id="KW-0539">Nucleus</keyword>
<dbReference type="InterPro" id="IPR002112">
    <property type="entry name" value="Leuzip_Jun"/>
</dbReference>
<feature type="domain" description="BZIP" evidence="10">
    <location>
        <begin position="104"/>
        <end position="167"/>
    </location>
</feature>
<evidence type="ECO:0000256" key="3">
    <source>
        <dbReference type="ARBA" id="ARBA00023125"/>
    </source>
</evidence>
<feature type="compositionally biased region" description="Pro residues" evidence="9">
    <location>
        <begin position="1"/>
        <end position="24"/>
    </location>
</feature>
<dbReference type="GO" id="GO:0005667">
    <property type="term" value="C:transcription regulator complex"/>
    <property type="evidence" value="ECO:0007669"/>
    <property type="project" value="TreeGrafter"/>
</dbReference>
<keyword evidence="3" id="KW-0238">DNA-binding</keyword>
<accession>A0AAJ7SMB4</accession>
<dbReference type="Gene3D" id="1.20.5.170">
    <property type="match status" value="1"/>
</dbReference>
<dbReference type="GO" id="GO:0000981">
    <property type="term" value="F:DNA-binding transcription factor activity, RNA polymerase II-specific"/>
    <property type="evidence" value="ECO:0007669"/>
    <property type="project" value="TreeGrafter"/>
</dbReference>
<dbReference type="SMART" id="SM00338">
    <property type="entry name" value="BRLZ"/>
    <property type="match status" value="1"/>
</dbReference>
<dbReference type="PROSITE" id="PS50217">
    <property type="entry name" value="BZIP"/>
    <property type="match status" value="1"/>
</dbReference>
<evidence type="ECO:0000256" key="8">
    <source>
        <dbReference type="SAM" id="Coils"/>
    </source>
</evidence>
<dbReference type="InterPro" id="IPR005643">
    <property type="entry name" value="JNK"/>
</dbReference>
<dbReference type="InterPro" id="IPR046347">
    <property type="entry name" value="bZIP_sf"/>
</dbReference>
<dbReference type="PANTHER" id="PTHR11462">
    <property type="entry name" value="JUN TRANSCRIPTION FACTOR-RELATED"/>
    <property type="match status" value="1"/>
</dbReference>
<dbReference type="CDD" id="cd14696">
    <property type="entry name" value="bZIP_Jun"/>
    <property type="match status" value="1"/>
</dbReference>
<dbReference type="GO" id="GO:0000978">
    <property type="term" value="F:RNA polymerase II cis-regulatory region sequence-specific DNA binding"/>
    <property type="evidence" value="ECO:0007669"/>
    <property type="project" value="TreeGrafter"/>
</dbReference>
<evidence type="ECO:0000256" key="2">
    <source>
        <dbReference type="ARBA" id="ARBA00023015"/>
    </source>
</evidence>
<organism evidence="11 12">
    <name type="scientific">Petromyzon marinus</name>
    <name type="common">Sea lamprey</name>
    <dbReference type="NCBI Taxonomy" id="7757"/>
    <lineage>
        <taxon>Eukaryota</taxon>
        <taxon>Metazoa</taxon>
        <taxon>Chordata</taxon>
        <taxon>Craniata</taxon>
        <taxon>Vertebrata</taxon>
        <taxon>Cyclostomata</taxon>
        <taxon>Hyperoartia</taxon>
        <taxon>Petromyzontiformes</taxon>
        <taxon>Petromyzontidae</taxon>
        <taxon>Petromyzon</taxon>
    </lineage>
</organism>
<dbReference type="SUPFAM" id="SSF57959">
    <property type="entry name" value="Leucine zipper domain"/>
    <property type="match status" value="1"/>
</dbReference>
<dbReference type="Proteomes" id="UP001318040">
    <property type="component" value="Chromosome 1"/>
</dbReference>
<protein>
    <recommendedName>
        <fullName evidence="6">Transcription factor JunB</fullName>
    </recommendedName>
    <alternativeName>
        <fullName evidence="7">Transcription factor AP-1 subunit JunB</fullName>
    </alternativeName>
</protein>
<keyword evidence="11" id="KW-1185">Reference proteome</keyword>
<dbReference type="GO" id="GO:0042127">
    <property type="term" value="P:regulation of cell population proliferation"/>
    <property type="evidence" value="ECO:0007669"/>
    <property type="project" value="TreeGrafter"/>
</dbReference>
<dbReference type="PANTHER" id="PTHR11462:SF37">
    <property type="entry name" value="TRANSCRIPTION FACTOR JUNB"/>
    <property type="match status" value="1"/>
</dbReference>
<evidence type="ECO:0000256" key="9">
    <source>
        <dbReference type="SAM" id="MobiDB-lite"/>
    </source>
</evidence>
<keyword evidence="4" id="KW-0804">Transcription</keyword>
<dbReference type="AlphaFoldDB" id="A0AAJ7SMB4"/>
<evidence type="ECO:0000256" key="6">
    <source>
        <dbReference type="ARBA" id="ARBA00029505"/>
    </source>
</evidence>
<comment type="similarity">
    <text evidence="1">Belongs to the bZIP family. Jun subfamily.</text>
</comment>
<sequence length="194" mass="20027">MDPPAHDPSPPPPTTPLPPSPPFFPHGRSVLDEEAEGFALGFVRALEAMHTAGSGPCPGQGSAGHGAGHGQPCTAHSGGSNGLAAGPVAMGLPLAVIDFDSQERLKAERKRQRNRLAASRCRHRKLERISRLEERVQALRGENSALQAAAGSLRRQVAGLRRRVLSHLHGGCSITAPRGTGGGTGGGGPAQEAC</sequence>
<keyword evidence="8" id="KW-0175">Coiled coil</keyword>